<evidence type="ECO:0000256" key="1">
    <source>
        <dbReference type="SAM" id="MobiDB-lite"/>
    </source>
</evidence>
<reference evidence="3" key="1">
    <citation type="journal article" date="2013" name="Nature">
        <title>Pan genome of the phytoplankton Emiliania underpins its global distribution.</title>
        <authorList>
            <person name="Read B.A."/>
            <person name="Kegel J."/>
            <person name="Klute M.J."/>
            <person name="Kuo A."/>
            <person name="Lefebvre S.C."/>
            <person name="Maumus F."/>
            <person name="Mayer C."/>
            <person name="Miller J."/>
            <person name="Monier A."/>
            <person name="Salamov A."/>
            <person name="Young J."/>
            <person name="Aguilar M."/>
            <person name="Claverie J.M."/>
            <person name="Frickenhaus S."/>
            <person name="Gonzalez K."/>
            <person name="Herman E.K."/>
            <person name="Lin Y.C."/>
            <person name="Napier J."/>
            <person name="Ogata H."/>
            <person name="Sarno A.F."/>
            <person name="Shmutz J."/>
            <person name="Schroeder D."/>
            <person name="de Vargas C."/>
            <person name="Verret F."/>
            <person name="von Dassow P."/>
            <person name="Valentin K."/>
            <person name="Van de Peer Y."/>
            <person name="Wheeler G."/>
            <person name="Dacks J.B."/>
            <person name="Delwiche C.F."/>
            <person name="Dyhrman S.T."/>
            <person name="Glockner G."/>
            <person name="John U."/>
            <person name="Richards T."/>
            <person name="Worden A.Z."/>
            <person name="Zhang X."/>
            <person name="Grigoriev I.V."/>
            <person name="Allen A.E."/>
            <person name="Bidle K."/>
            <person name="Borodovsky M."/>
            <person name="Bowler C."/>
            <person name="Brownlee C."/>
            <person name="Cock J.M."/>
            <person name="Elias M."/>
            <person name="Gladyshev V.N."/>
            <person name="Groth M."/>
            <person name="Guda C."/>
            <person name="Hadaegh A."/>
            <person name="Iglesias-Rodriguez M.D."/>
            <person name="Jenkins J."/>
            <person name="Jones B.M."/>
            <person name="Lawson T."/>
            <person name="Leese F."/>
            <person name="Lindquist E."/>
            <person name="Lobanov A."/>
            <person name="Lomsadze A."/>
            <person name="Malik S.B."/>
            <person name="Marsh M.E."/>
            <person name="Mackinder L."/>
            <person name="Mock T."/>
            <person name="Mueller-Roeber B."/>
            <person name="Pagarete A."/>
            <person name="Parker M."/>
            <person name="Probert I."/>
            <person name="Quesneville H."/>
            <person name="Raines C."/>
            <person name="Rensing S.A."/>
            <person name="Riano-Pachon D.M."/>
            <person name="Richier S."/>
            <person name="Rokitta S."/>
            <person name="Shiraiwa Y."/>
            <person name="Soanes D.M."/>
            <person name="van der Giezen M."/>
            <person name="Wahlund T.M."/>
            <person name="Williams B."/>
            <person name="Wilson W."/>
            <person name="Wolfe G."/>
            <person name="Wurch L.L."/>
        </authorList>
    </citation>
    <scope>NUCLEOTIDE SEQUENCE</scope>
</reference>
<evidence type="ECO:0000313" key="2">
    <source>
        <dbReference type="EnsemblProtists" id="EOD41413"/>
    </source>
</evidence>
<dbReference type="PaxDb" id="2903-EOD41413"/>
<reference evidence="2" key="2">
    <citation type="submission" date="2024-10" db="UniProtKB">
        <authorList>
            <consortium name="EnsemblProtists"/>
        </authorList>
    </citation>
    <scope>IDENTIFICATION</scope>
</reference>
<dbReference type="KEGG" id="ehx:EMIHUDRAFT_448790"/>
<protein>
    <recommendedName>
        <fullName evidence="4">UBX domain-containing protein</fullName>
    </recommendedName>
</protein>
<evidence type="ECO:0008006" key="4">
    <source>
        <dbReference type="Google" id="ProtNLM"/>
    </source>
</evidence>
<dbReference type="EnsemblProtists" id="EOD41413">
    <property type="protein sequence ID" value="EOD41413"/>
    <property type="gene ID" value="EMIHUDRAFT_448790"/>
</dbReference>
<organism evidence="2 3">
    <name type="scientific">Emiliania huxleyi (strain CCMP1516)</name>
    <dbReference type="NCBI Taxonomy" id="280463"/>
    <lineage>
        <taxon>Eukaryota</taxon>
        <taxon>Haptista</taxon>
        <taxon>Haptophyta</taxon>
        <taxon>Prymnesiophyceae</taxon>
        <taxon>Isochrysidales</taxon>
        <taxon>Noelaerhabdaceae</taxon>
        <taxon>Emiliania</taxon>
    </lineage>
</organism>
<name>A0A0D3L078_EMIH1</name>
<dbReference type="HOGENOM" id="CLU_812400_0_0_1"/>
<keyword evidence="3" id="KW-1185">Reference proteome</keyword>
<feature type="region of interest" description="Disordered" evidence="1">
    <location>
        <begin position="316"/>
        <end position="336"/>
    </location>
</feature>
<dbReference type="AlphaFoldDB" id="A0A0D3L078"/>
<sequence>MSDSLLARLLSELQLDHHRSLLEEEELTFSLLASMRADLLVDSLAELGFTPAEALRLQEGLGGGGSEVAADEGGADAAGGWSALHSLPPSSDASARRERFSVRLPAGGVVQAAWQGGRPPVWAVLGWLAAVLKLDVDELIGKYALVDRSSLPPRELEDEAATLRAAGLAAGATLLLQPRAGEMETVGRLCGSYTFADEAFRKAGMLVLLHGPSASSRALAHDLQARLHFLSLAFVPASVRRLAAAAGSGEGEDDAGDAGYSAFGGDSLEAGAEELHIVMRFLQAQQPALRAATLGRREARVEALNDWLEGARRLNEQAASEEDGDNLGGDKQADDDDLAFYF</sequence>
<proteinExistence type="predicted"/>
<accession>A0A0D3L078</accession>
<evidence type="ECO:0000313" key="3">
    <source>
        <dbReference type="Proteomes" id="UP000013827"/>
    </source>
</evidence>
<dbReference type="RefSeq" id="XP_005793842.1">
    <property type="nucleotide sequence ID" value="XM_005793785.1"/>
</dbReference>
<dbReference type="GeneID" id="17286683"/>
<dbReference type="Proteomes" id="UP000013827">
    <property type="component" value="Unassembled WGS sequence"/>
</dbReference>